<keyword evidence="3" id="KW-0547">Nucleotide-binding</keyword>
<evidence type="ECO:0000256" key="5">
    <source>
        <dbReference type="ARBA" id="ARBA00022917"/>
    </source>
</evidence>
<dbReference type="Pfam" id="PF02938">
    <property type="entry name" value="GAD"/>
    <property type="match status" value="1"/>
</dbReference>
<dbReference type="InterPro" id="IPR004364">
    <property type="entry name" value="Aa-tRNA-synt_II"/>
</dbReference>
<evidence type="ECO:0000256" key="6">
    <source>
        <dbReference type="ARBA" id="ARBA00023146"/>
    </source>
</evidence>
<protein>
    <recommendedName>
        <fullName evidence="7">Aminoacyl-transfer RNA synthetases class-II family profile domain-containing protein</fullName>
    </recommendedName>
</protein>
<gene>
    <name evidence="8" type="ORF">MCOM1403_LOCUS8918</name>
</gene>
<dbReference type="InterPro" id="IPR045864">
    <property type="entry name" value="aa-tRNA-synth_II/BPL/LPL"/>
</dbReference>
<dbReference type="GO" id="GO:0004815">
    <property type="term" value="F:aspartate-tRNA ligase activity"/>
    <property type="evidence" value="ECO:0007669"/>
    <property type="project" value="TreeGrafter"/>
</dbReference>
<dbReference type="PANTHER" id="PTHR22594">
    <property type="entry name" value="ASPARTYL/LYSYL-TRNA SYNTHETASE"/>
    <property type="match status" value="1"/>
</dbReference>
<dbReference type="GO" id="GO:0005524">
    <property type="term" value="F:ATP binding"/>
    <property type="evidence" value="ECO:0007669"/>
    <property type="project" value="UniProtKB-KW"/>
</dbReference>
<keyword evidence="4" id="KW-0067">ATP-binding</keyword>
<dbReference type="Gene3D" id="3.30.930.10">
    <property type="entry name" value="Bira Bifunctional Protein, Domain 2"/>
    <property type="match status" value="1"/>
</dbReference>
<dbReference type="GO" id="GO:0006422">
    <property type="term" value="P:aspartyl-tRNA aminoacylation"/>
    <property type="evidence" value="ECO:0007669"/>
    <property type="project" value="TreeGrafter"/>
</dbReference>
<dbReference type="InterPro" id="IPR012340">
    <property type="entry name" value="NA-bd_OB-fold"/>
</dbReference>
<sequence length="724" mass="78437">MRLAATNLSSIFSLSSTRSALARSLAAARAPRSSPLSRVRESALENRARNVAHASSPIMTSAAASASLLGLARFPAPRPSARSGVAVPAVHRRRFTAAVVPPRAVAADADVETANLLPDALQWPARDQTCGTLREQDEGRTVTLCGWVDKQRDMGGIVFADVRDHTGFVQVFSDADTPKEATDALAAMRAEWVVCVTGRVKKRTAPNDKVPTGMVEVAADKVTVLNTVAKSLPFSISGAPEGDDDELREEVRLKNRVLDLRRPQMVRNLRLRAKTIRALRKVLEDTHDFLEVETPILTRSTPEGARDYLVPSRLQPGACFALPQSPQLFKQMLMVAGADRYYQVARCFRDEDLRADRQPEFTQLDIEMSFTDMDGILNLGEDLMCAAFKEGADVDLPRPFRRMTHAEATSKYGSDKPDVRYGLEMAELADVVAGTEFKLFAGAVEAGGVVKAIAVPQGSRISNSRLKPKGDVFNEAIAGGAGGLAFARVGEDGVTLEGGKALCESLQPAAEKLIARCGAGAGDLLLFGAGDEGTVNKAMDRVRQFVAKTLDMVPEGQHAVLWITDFPMFEWNEDENRLEALHHPFTAPNQEDVAEGGDIKQARAIAYDLVYNGVEVGGGSLRIYRRDVQEKVFDAIGLGKEEAEEKFGYLMEAFQFGAPPHGGMAFGLDRLVMMLAGAKSIRDVIAFPKTATAQCLLTAAPGDVSDSQMAELHVAKAKRESEQQ</sequence>
<comment type="similarity">
    <text evidence="1">Belongs to the class-II aminoacyl-tRNA synthetase family. Type 1 subfamily.</text>
</comment>
<keyword evidence="6" id="KW-0030">Aminoacyl-tRNA synthetase</keyword>
<dbReference type="InterPro" id="IPR029351">
    <property type="entry name" value="GAD_dom"/>
</dbReference>
<dbReference type="PROSITE" id="PS50862">
    <property type="entry name" value="AA_TRNA_LIGASE_II"/>
    <property type="match status" value="1"/>
</dbReference>
<evidence type="ECO:0000256" key="1">
    <source>
        <dbReference type="ARBA" id="ARBA00006303"/>
    </source>
</evidence>
<feature type="domain" description="Aminoacyl-transfer RNA synthetases class-II family profile" evidence="7">
    <location>
        <begin position="269"/>
        <end position="688"/>
    </location>
</feature>
<keyword evidence="2" id="KW-0436">Ligase</keyword>
<dbReference type="InterPro" id="IPR006195">
    <property type="entry name" value="aa-tRNA-synth_II"/>
</dbReference>
<dbReference type="SUPFAM" id="SSF50249">
    <property type="entry name" value="Nucleic acid-binding proteins"/>
    <property type="match status" value="1"/>
</dbReference>
<dbReference type="NCBIfam" id="NF001750">
    <property type="entry name" value="PRK00476.1"/>
    <property type="match status" value="1"/>
</dbReference>
<accession>A0A7S0NLG5</accession>
<dbReference type="CDD" id="cd00777">
    <property type="entry name" value="AspRS_core"/>
    <property type="match status" value="1"/>
</dbReference>
<dbReference type="NCBIfam" id="TIGR00459">
    <property type="entry name" value="aspS_bact"/>
    <property type="match status" value="1"/>
</dbReference>
<dbReference type="Pfam" id="PF00152">
    <property type="entry name" value="tRNA-synt_2"/>
    <property type="match status" value="1"/>
</dbReference>
<evidence type="ECO:0000259" key="7">
    <source>
        <dbReference type="PROSITE" id="PS50862"/>
    </source>
</evidence>
<keyword evidence="5" id="KW-0648">Protein biosynthesis</keyword>
<proteinExistence type="inferred from homology"/>
<dbReference type="GO" id="GO:0003676">
    <property type="term" value="F:nucleic acid binding"/>
    <property type="evidence" value="ECO:0007669"/>
    <property type="project" value="InterPro"/>
</dbReference>
<dbReference type="InterPro" id="IPR004524">
    <property type="entry name" value="Asp-tRNA-ligase_1"/>
</dbReference>
<dbReference type="InterPro" id="IPR004365">
    <property type="entry name" value="NA-bd_OB_tRNA"/>
</dbReference>
<dbReference type="CDD" id="cd04317">
    <property type="entry name" value="EcAspRS_like_N"/>
    <property type="match status" value="1"/>
</dbReference>
<dbReference type="Gene3D" id="2.40.50.140">
    <property type="entry name" value="Nucleic acid-binding proteins"/>
    <property type="match status" value="1"/>
</dbReference>
<dbReference type="InterPro" id="IPR047090">
    <property type="entry name" value="AspRS_core"/>
</dbReference>
<evidence type="ECO:0000256" key="4">
    <source>
        <dbReference type="ARBA" id="ARBA00022840"/>
    </source>
</evidence>
<dbReference type="InterPro" id="IPR002312">
    <property type="entry name" value="Asp/Asn-tRNA-synth_IIb"/>
</dbReference>
<dbReference type="HAMAP" id="MF_00044">
    <property type="entry name" value="Asp_tRNA_synth_type1"/>
    <property type="match status" value="1"/>
</dbReference>
<evidence type="ECO:0000313" key="8">
    <source>
        <dbReference type="EMBL" id="CAD8521488.1"/>
    </source>
</evidence>
<dbReference type="PRINTS" id="PR01042">
    <property type="entry name" value="TRNASYNTHASP"/>
</dbReference>
<evidence type="ECO:0000256" key="2">
    <source>
        <dbReference type="ARBA" id="ARBA00022598"/>
    </source>
</evidence>
<dbReference type="GO" id="GO:0005739">
    <property type="term" value="C:mitochondrion"/>
    <property type="evidence" value="ECO:0007669"/>
    <property type="project" value="TreeGrafter"/>
</dbReference>
<name>A0A7S0NLG5_MICPS</name>
<dbReference type="PANTHER" id="PTHR22594:SF5">
    <property type="entry name" value="ASPARTATE--TRNA LIGASE, MITOCHONDRIAL"/>
    <property type="match status" value="1"/>
</dbReference>
<dbReference type="InterPro" id="IPR004115">
    <property type="entry name" value="GAD-like_sf"/>
</dbReference>
<dbReference type="EMBL" id="HBEQ01011097">
    <property type="protein sequence ID" value="CAD8521488.1"/>
    <property type="molecule type" value="Transcribed_RNA"/>
</dbReference>
<dbReference type="SUPFAM" id="SSF55681">
    <property type="entry name" value="Class II aaRS and biotin synthetases"/>
    <property type="match status" value="1"/>
</dbReference>
<dbReference type="InterPro" id="IPR047089">
    <property type="entry name" value="Asp-tRNA-ligase_1_N"/>
</dbReference>
<evidence type="ECO:0000256" key="3">
    <source>
        <dbReference type="ARBA" id="ARBA00022741"/>
    </source>
</evidence>
<reference evidence="8" key="1">
    <citation type="submission" date="2021-01" db="EMBL/GenBank/DDBJ databases">
        <authorList>
            <person name="Corre E."/>
            <person name="Pelletier E."/>
            <person name="Niang G."/>
            <person name="Scheremetjew M."/>
            <person name="Finn R."/>
            <person name="Kale V."/>
            <person name="Holt S."/>
            <person name="Cochrane G."/>
            <person name="Meng A."/>
            <person name="Brown T."/>
            <person name="Cohen L."/>
        </authorList>
    </citation>
    <scope>NUCLEOTIDE SEQUENCE</scope>
    <source>
        <strain evidence="8">CCMP1723</strain>
    </source>
</reference>
<dbReference type="SUPFAM" id="SSF55261">
    <property type="entry name" value="GAD domain-like"/>
    <property type="match status" value="1"/>
</dbReference>
<dbReference type="Pfam" id="PF01336">
    <property type="entry name" value="tRNA_anti-codon"/>
    <property type="match status" value="1"/>
</dbReference>
<dbReference type="Gene3D" id="3.30.1360.30">
    <property type="entry name" value="GAD-like domain"/>
    <property type="match status" value="1"/>
</dbReference>
<organism evidence="8">
    <name type="scientific">Micromonas pusilla</name>
    <name type="common">Picoplanktonic green alga</name>
    <name type="synonym">Chromulina pusilla</name>
    <dbReference type="NCBI Taxonomy" id="38833"/>
    <lineage>
        <taxon>Eukaryota</taxon>
        <taxon>Viridiplantae</taxon>
        <taxon>Chlorophyta</taxon>
        <taxon>Mamiellophyceae</taxon>
        <taxon>Mamiellales</taxon>
        <taxon>Mamiellaceae</taxon>
        <taxon>Micromonas</taxon>
    </lineage>
</organism>
<dbReference type="AlphaFoldDB" id="A0A7S0NLG5"/>